<dbReference type="InterPro" id="IPR013752">
    <property type="entry name" value="KPA_reductase"/>
</dbReference>
<organism evidence="13 14">
    <name type="scientific">Mariprofundus aestuarium</name>
    <dbReference type="NCBI Taxonomy" id="1921086"/>
    <lineage>
        <taxon>Bacteria</taxon>
        <taxon>Pseudomonadati</taxon>
        <taxon>Pseudomonadota</taxon>
        <taxon>Candidatius Mariprofundia</taxon>
        <taxon>Mariprofundales</taxon>
        <taxon>Mariprofundaceae</taxon>
        <taxon>Mariprofundus</taxon>
    </lineage>
</organism>
<dbReference type="InterPro" id="IPR013328">
    <property type="entry name" value="6PGD_dom2"/>
</dbReference>
<accession>A0A2K8L8C1</accession>
<evidence type="ECO:0000256" key="8">
    <source>
        <dbReference type="ARBA" id="ARBA00032024"/>
    </source>
</evidence>
<gene>
    <name evidence="13" type="ORF">Ga0123461_2110</name>
</gene>
<evidence type="ECO:0000256" key="4">
    <source>
        <dbReference type="ARBA" id="ARBA00019465"/>
    </source>
</evidence>
<comment type="function">
    <text evidence="10">Catalyzes the NADPH-dependent reduction of ketopantoate into pantoic acid.</text>
</comment>
<dbReference type="InterPro" id="IPR008927">
    <property type="entry name" value="6-PGluconate_DH-like_C_sf"/>
</dbReference>
<comment type="similarity">
    <text evidence="2 10">Belongs to the ketopantoate reductase family.</text>
</comment>
<sequence length="303" mass="32403">MKVVFAGAGAVGCHYGSRLQQAGDEVLFLARGKHLSAMQQHGLLHESEGEVLCLTVQATDDPAVVCDADVVIFSCKMTSLRKMIQSMDGKVSPDSLLITMQNGVEAPEWVASAFPEHAVAAATAFIGARLEGSGHVVHSAAGGVRLGLWQVGAGSKHLRALVEQFNAGGVPARMDGDPAAMLWRKLLWNTGFNAITAITRRFASQMCEFDETLAIVSDAMQETVAVAQAEGIAIGESDIYSHIDVTRRMGPVKTSMWQDIEAGHRTEVDYLNGLVVSRGEKHGIGTPVNRMLVSLVHAIEVQS</sequence>
<dbReference type="UniPathway" id="UPA00028">
    <property type="reaction ID" value="UER00004"/>
</dbReference>
<dbReference type="AlphaFoldDB" id="A0A2K8L8C1"/>
<dbReference type="EMBL" id="CP018799">
    <property type="protein sequence ID" value="ATX80516.1"/>
    <property type="molecule type" value="Genomic_DNA"/>
</dbReference>
<keyword evidence="6 10" id="KW-0521">NADP</keyword>
<dbReference type="InterPro" id="IPR013332">
    <property type="entry name" value="KPR_N"/>
</dbReference>
<keyword evidence="5 10" id="KW-0566">Pantothenate biosynthesis</keyword>
<evidence type="ECO:0000256" key="6">
    <source>
        <dbReference type="ARBA" id="ARBA00022857"/>
    </source>
</evidence>
<dbReference type="FunFam" id="1.10.1040.10:FF:000017">
    <property type="entry name" value="2-dehydropantoate 2-reductase"/>
    <property type="match status" value="1"/>
</dbReference>
<evidence type="ECO:0000259" key="11">
    <source>
        <dbReference type="Pfam" id="PF02558"/>
    </source>
</evidence>
<protein>
    <recommendedName>
        <fullName evidence="4 10">2-dehydropantoate 2-reductase</fullName>
        <ecNumber evidence="3 10">1.1.1.169</ecNumber>
    </recommendedName>
    <alternativeName>
        <fullName evidence="8 10">Ketopantoate reductase</fullName>
    </alternativeName>
</protein>
<dbReference type="InterPro" id="IPR003710">
    <property type="entry name" value="ApbA"/>
</dbReference>
<dbReference type="GO" id="GO:0015940">
    <property type="term" value="P:pantothenate biosynthetic process"/>
    <property type="evidence" value="ECO:0007669"/>
    <property type="project" value="UniProtKB-UniPathway"/>
</dbReference>
<dbReference type="NCBIfam" id="TIGR00745">
    <property type="entry name" value="apbA_panE"/>
    <property type="match status" value="1"/>
</dbReference>
<dbReference type="OrthoDB" id="5333395at2"/>
<feature type="domain" description="Ketopantoate reductase N-terminal" evidence="11">
    <location>
        <begin position="4"/>
        <end position="149"/>
    </location>
</feature>
<dbReference type="GO" id="GO:0008677">
    <property type="term" value="F:2-dehydropantoate 2-reductase activity"/>
    <property type="evidence" value="ECO:0007669"/>
    <property type="project" value="UniProtKB-EC"/>
</dbReference>
<proteinExistence type="inferred from homology"/>
<evidence type="ECO:0000256" key="7">
    <source>
        <dbReference type="ARBA" id="ARBA00023002"/>
    </source>
</evidence>
<keyword evidence="14" id="KW-1185">Reference proteome</keyword>
<dbReference type="PANTHER" id="PTHR21708:SF26">
    <property type="entry name" value="2-DEHYDROPANTOATE 2-REDUCTASE"/>
    <property type="match status" value="1"/>
</dbReference>
<evidence type="ECO:0000256" key="3">
    <source>
        <dbReference type="ARBA" id="ARBA00013014"/>
    </source>
</evidence>
<dbReference type="InterPro" id="IPR036291">
    <property type="entry name" value="NAD(P)-bd_dom_sf"/>
</dbReference>
<evidence type="ECO:0000313" key="14">
    <source>
        <dbReference type="Proteomes" id="UP000231701"/>
    </source>
</evidence>
<dbReference type="Pfam" id="PF02558">
    <property type="entry name" value="ApbA"/>
    <property type="match status" value="1"/>
</dbReference>
<evidence type="ECO:0000259" key="12">
    <source>
        <dbReference type="Pfam" id="PF08546"/>
    </source>
</evidence>
<dbReference type="EC" id="1.1.1.169" evidence="3 10"/>
<dbReference type="Gene3D" id="1.10.1040.10">
    <property type="entry name" value="N-(1-d-carboxylethyl)-l-norvaline Dehydrogenase, domain 2"/>
    <property type="match status" value="1"/>
</dbReference>
<dbReference type="Pfam" id="PF08546">
    <property type="entry name" value="ApbA_C"/>
    <property type="match status" value="1"/>
</dbReference>
<evidence type="ECO:0000256" key="1">
    <source>
        <dbReference type="ARBA" id="ARBA00004994"/>
    </source>
</evidence>
<feature type="domain" description="Ketopantoate reductase C-terminal" evidence="12">
    <location>
        <begin position="181"/>
        <end position="300"/>
    </location>
</feature>
<evidence type="ECO:0000256" key="2">
    <source>
        <dbReference type="ARBA" id="ARBA00007870"/>
    </source>
</evidence>
<dbReference type="KEGG" id="maes:Ga0123461_2110"/>
<keyword evidence="7 10" id="KW-0560">Oxidoreductase</keyword>
<evidence type="ECO:0000256" key="10">
    <source>
        <dbReference type="RuleBase" id="RU362068"/>
    </source>
</evidence>
<evidence type="ECO:0000256" key="5">
    <source>
        <dbReference type="ARBA" id="ARBA00022655"/>
    </source>
</evidence>
<dbReference type="Gene3D" id="3.40.50.720">
    <property type="entry name" value="NAD(P)-binding Rossmann-like Domain"/>
    <property type="match status" value="1"/>
</dbReference>
<comment type="pathway">
    <text evidence="1 10">Cofactor biosynthesis; (R)-pantothenate biosynthesis; (R)-pantoate from 3-methyl-2-oxobutanoate: step 2/2.</text>
</comment>
<reference evidence="13 14" key="1">
    <citation type="submission" date="2016-12" db="EMBL/GenBank/DDBJ databases">
        <title>Isolation and genomic insights into novel planktonic Zetaproteobacteria from stratified waters of the Chesapeake Bay.</title>
        <authorList>
            <person name="McAllister S.M."/>
            <person name="Kato S."/>
            <person name="Chan C.S."/>
            <person name="Chiu B.K."/>
            <person name="Field E.K."/>
        </authorList>
    </citation>
    <scope>NUCLEOTIDE SEQUENCE [LARGE SCALE GENOMIC DNA]</scope>
    <source>
        <strain evidence="13 14">CP-5</strain>
    </source>
</reference>
<dbReference type="GO" id="GO:0005737">
    <property type="term" value="C:cytoplasm"/>
    <property type="evidence" value="ECO:0007669"/>
    <property type="project" value="TreeGrafter"/>
</dbReference>
<evidence type="ECO:0000256" key="9">
    <source>
        <dbReference type="ARBA" id="ARBA00048793"/>
    </source>
</evidence>
<dbReference type="PANTHER" id="PTHR21708">
    <property type="entry name" value="PROBABLE 2-DEHYDROPANTOATE 2-REDUCTASE"/>
    <property type="match status" value="1"/>
</dbReference>
<dbReference type="SUPFAM" id="SSF48179">
    <property type="entry name" value="6-phosphogluconate dehydrogenase C-terminal domain-like"/>
    <property type="match status" value="1"/>
</dbReference>
<dbReference type="SUPFAM" id="SSF51735">
    <property type="entry name" value="NAD(P)-binding Rossmann-fold domains"/>
    <property type="match status" value="1"/>
</dbReference>
<dbReference type="InterPro" id="IPR051402">
    <property type="entry name" value="KPR-Related"/>
</dbReference>
<dbReference type="Proteomes" id="UP000231701">
    <property type="component" value="Chromosome"/>
</dbReference>
<evidence type="ECO:0000313" key="13">
    <source>
        <dbReference type="EMBL" id="ATX80516.1"/>
    </source>
</evidence>
<comment type="catalytic activity">
    <reaction evidence="9 10">
        <text>(R)-pantoate + NADP(+) = 2-dehydropantoate + NADPH + H(+)</text>
        <dbReference type="Rhea" id="RHEA:16233"/>
        <dbReference type="ChEBI" id="CHEBI:11561"/>
        <dbReference type="ChEBI" id="CHEBI:15378"/>
        <dbReference type="ChEBI" id="CHEBI:15980"/>
        <dbReference type="ChEBI" id="CHEBI:57783"/>
        <dbReference type="ChEBI" id="CHEBI:58349"/>
        <dbReference type="EC" id="1.1.1.169"/>
    </reaction>
</comment>
<name>A0A2K8L8C1_MARES</name>